<dbReference type="Proteomes" id="UP000602260">
    <property type="component" value="Unassembled WGS sequence"/>
</dbReference>
<dbReference type="RefSeq" id="WP_186878503.1">
    <property type="nucleotide sequence ID" value="NZ_JACOPN010000004.1"/>
</dbReference>
<feature type="domain" description="Solute-binding protein family 3/N-terminal" evidence="3">
    <location>
        <begin position="33"/>
        <end position="256"/>
    </location>
</feature>
<organism evidence="4 5">
    <name type="scientific">Flintibacter faecis</name>
    <dbReference type="NCBI Taxonomy" id="2763047"/>
    <lineage>
        <taxon>Bacteria</taxon>
        <taxon>Bacillati</taxon>
        <taxon>Bacillota</taxon>
        <taxon>Clostridia</taxon>
        <taxon>Eubacteriales</taxon>
        <taxon>Flintibacter</taxon>
    </lineage>
</organism>
<dbReference type="EMBL" id="JACOPN010000004">
    <property type="protein sequence ID" value="MBC5717218.1"/>
    <property type="molecule type" value="Genomic_DNA"/>
</dbReference>
<name>A0A8J6IZ83_9FIRM</name>
<dbReference type="AlphaFoldDB" id="A0A8J6IZ83"/>
<evidence type="ECO:0000313" key="5">
    <source>
        <dbReference type="Proteomes" id="UP000602260"/>
    </source>
</evidence>
<reference evidence="4" key="1">
    <citation type="submission" date="2020-08" db="EMBL/GenBank/DDBJ databases">
        <title>Genome public.</title>
        <authorList>
            <person name="Liu C."/>
            <person name="Sun Q."/>
        </authorList>
    </citation>
    <scope>NUCLEOTIDE SEQUENCE</scope>
    <source>
        <strain evidence="4">BX5</strain>
    </source>
</reference>
<dbReference type="Pfam" id="PF00497">
    <property type="entry name" value="SBP_bac_3"/>
    <property type="match status" value="1"/>
</dbReference>
<feature type="signal peptide" evidence="2">
    <location>
        <begin position="1"/>
        <end position="20"/>
    </location>
</feature>
<dbReference type="PROSITE" id="PS51257">
    <property type="entry name" value="PROKAR_LIPOPROTEIN"/>
    <property type="match status" value="1"/>
</dbReference>
<dbReference type="PANTHER" id="PTHR35936:SF17">
    <property type="entry name" value="ARGININE-BINDING EXTRACELLULAR PROTEIN ARTP"/>
    <property type="match status" value="1"/>
</dbReference>
<keyword evidence="1 2" id="KW-0732">Signal</keyword>
<feature type="chain" id="PRO_5038801197" evidence="2">
    <location>
        <begin position="21"/>
        <end position="264"/>
    </location>
</feature>
<dbReference type="Gene3D" id="3.40.190.10">
    <property type="entry name" value="Periplasmic binding protein-like II"/>
    <property type="match status" value="2"/>
</dbReference>
<accession>A0A8J6IZ83</accession>
<sequence length="264" mass="28556">MKKGLLAAALAVMLTLTACGGAESDRSAEDLPRLVIASDNYKPYSYVGPNGNLIGVDVDLATEACRRLGYAPEFCQIVWENKDAYLSSGQADCLWGSFTMTGREDLYQWAGPYLYSRQMVAVRANSDIHTLADLAGRRVAVQATGKPEALFLTSSAPGVSQVEAVYAFSTMDEVYACLRKGYADAIAGHENALRLFLDSSPGSYRMLDEILDVSQLGVAFQKDTHKELAQALTQTLAEMESDGTTRAILTRYGLDADRALGVTP</sequence>
<evidence type="ECO:0000256" key="1">
    <source>
        <dbReference type="ARBA" id="ARBA00022729"/>
    </source>
</evidence>
<evidence type="ECO:0000313" key="4">
    <source>
        <dbReference type="EMBL" id="MBC5717218.1"/>
    </source>
</evidence>
<evidence type="ECO:0000259" key="3">
    <source>
        <dbReference type="SMART" id="SM00062"/>
    </source>
</evidence>
<dbReference type="SMART" id="SM00062">
    <property type="entry name" value="PBPb"/>
    <property type="match status" value="1"/>
</dbReference>
<dbReference type="PANTHER" id="PTHR35936">
    <property type="entry name" value="MEMBRANE-BOUND LYTIC MUREIN TRANSGLYCOSYLASE F"/>
    <property type="match status" value="1"/>
</dbReference>
<proteinExistence type="predicted"/>
<protein>
    <submittedName>
        <fullName evidence="4">Transporter substrate-binding domain-containing protein</fullName>
    </submittedName>
</protein>
<evidence type="ECO:0000256" key="2">
    <source>
        <dbReference type="SAM" id="SignalP"/>
    </source>
</evidence>
<comment type="caution">
    <text evidence="4">The sequence shown here is derived from an EMBL/GenBank/DDBJ whole genome shotgun (WGS) entry which is preliminary data.</text>
</comment>
<keyword evidence="5" id="KW-1185">Reference proteome</keyword>
<dbReference type="InterPro" id="IPR001638">
    <property type="entry name" value="Solute-binding_3/MltF_N"/>
</dbReference>
<gene>
    <name evidence="4" type="ORF">H8S55_07785</name>
</gene>
<dbReference type="SUPFAM" id="SSF53850">
    <property type="entry name" value="Periplasmic binding protein-like II"/>
    <property type="match status" value="1"/>
</dbReference>